<dbReference type="PANTHER" id="PTHR14094">
    <property type="entry name" value="SIGNAL RECOGNITION PARTICLE 72"/>
    <property type="match status" value="1"/>
</dbReference>
<dbReference type="RefSeq" id="XP_008073478.1">
    <property type="nucleotide sequence ID" value="XM_008075287.1"/>
</dbReference>
<dbReference type="VEuPathDB" id="MicrosporidiaDB:VCUG_00456"/>
<evidence type="ECO:0000313" key="2">
    <source>
        <dbReference type="Proteomes" id="UP000011081"/>
    </source>
</evidence>
<dbReference type="PANTHER" id="PTHR14094:SF9">
    <property type="entry name" value="SIGNAL RECOGNITION PARTICLE SUBUNIT SRP72"/>
    <property type="match status" value="1"/>
</dbReference>
<dbReference type="GO" id="GO:0008312">
    <property type="term" value="F:7S RNA binding"/>
    <property type="evidence" value="ECO:0007669"/>
    <property type="project" value="TreeGrafter"/>
</dbReference>
<dbReference type="EMBL" id="GL877408">
    <property type="protein sequence ID" value="ELA48033.1"/>
    <property type="molecule type" value="Genomic_DNA"/>
</dbReference>
<dbReference type="GO" id="GO:0006614">
    <property type="term" value="P:SRP-dependent cotranslational protein targeting to membrane"/>
    <property type="evidence" value="ECO:0007669"/>
    <property type="project" value="InterPro"/>
</dbReference>
<dbReference type="OMA" id="DVNLCAM"/>
<protein>
    <submittedName>
        <fullName evidence="1">Uncharacterized protein</fullName>
    </submittedName>
</protein>
<organism evidence="1 2">
    <name type="scientific">Vavraia culicis (isolate floridensis)</name>
    <name type="common">Microsporidian parasite</name>
    <dbReference type="NCBI Taxonomy" id="948595"/>
    <lineage>
        <taxon>Eukaryota</taxon>
        <taxon>Fungi</taxon>
        <taxon>Fungi incertae sedis</taxon>
        <taxon>Microsporidia</taxon>
        <taxon>Pleistophoridae</taxon>
        <taxon>Vavraia</taxon>
    </lineage>
</organism>
<proteinExistence type="predicted"/>
<accession>L2GXL4</accession>
<dbReference type="Proteomes" id="UP000011081">
    <property type="component" value="Unassembled WGS sequence"/>
</dbReference>
<dbReference type="InterPro" id="IPR026270">
    <property type="entry name" value="SRP72"/>
</dbReference>
<dbReference type="Gene3D" id="1.25.40.10">
    <property type="entry name" value="Tetratricopeptide repeat domain"/>
    <property type="match status" value="1"/>
</dbReference>
<dbReference type="OrthoDB" id="2192470at2759"/>
<dbReference type="GO" id="GO:0005786">
    <property type="term" value="C:signal recognition particle, endoplasmic reticulum targeting"/>
    <property type="evidence" value="ECO:0007669"/>
    <property type="project" value="TreeGrafter"/>
</dbReference>
<name>L2GXL4_VAVCU</name>
<dbReference type="Pfam" id="PF17004">
    <property type="entry name" value="SRP_TPR_like"/>
    <property type="match status" value="1"/>
</dbReference>
<sequence length="306" mass="36442">MSDLKHLVENKEYQKILELEGDQYDRFKVTCLIHLEKYREALILIKKMEKRQATPQDEMGDRMSKMQIGMGTNEDTRYEKAYALYKLRKYKKSLSVLKRMESSERVNVLLSQIYYFLRSYRKAYNTLSQCKYEKERDVNLCAMDSLSRISFRRKEDDAQIHRVELRPGHLAGQMAYNSSFEDYRFYDPDSYVHKYKNMSNGYIQEQIANLIGCVDVDKLSKRKREIAEYNANNDANFKKHLLHRNREIFRKLLLCSDRNVLTSAYVEDVHLMRFLKYVQMGINERVSEEELNSVKKMAGMSAERDN</sequence>
<evidence type="ECO:0000313" key="1">
    <source>
        <dbReference type="EMBL" id="ELA48033.1"/>
    </source>
</evidence>
<dbReference type="InParanoid" id="L2GXL4"/>
<gene>
    <name evidence="1" type="ORF">VCUG_00456</name>
</gene>
<dbReference type="GO" id="GO:0043022">
    <property type="term" value="F:ribosome binding"/>
    <property type="evidence" value="ECO:0007669"/>
    <property type="project" value="TreeGrafter"/>
</dbReference>
<dbReference type="InterPro" id="IPR031545">
    <property type="entry name" value="SRP72_TPR-like"/>
</dbReference>
<dbReference type="HOGENOM" id="CLU_928082_0_0_1"/>
<dbReference type="GeneID" id="19878343"/>
<keyword evidence="2" id="KW-1185">Reference proteome</keyword>
<dbReference type="AlphaFoldDB" id="L2GXL4"/>
<reference evidence="2" key="1">
    <citation type="submission" date="2011-03" db="EMBL/GenBank/DDBJ databases">
        <title>The genome sequence of Vavraia culicis strain floridensis.</title>
        <authorList>
            <consortium name="The Broad Institute Genome Sequencing Platform"/>
            <person name="Cuomo C."/>
            <person name="Becnel J."/>
            <person name="Sanscrainte N."/>
            <person name="Young S.K."/>
            <person name="Zeng Q."/>
            <person name="Gargeya S."/>
            <person name="Fitzgerald M."/>
            <person name="Haas B."/>
            <person name="Abouelleil A."/>
            <person name="Alvarado L."/>
            <person name="Arachchi H.M."/>
            <person name="Berlin A."/>
            <person name="Chapman S.B."/>
            <person name="Gearin G."/>
            <person name="Goldberg J."/>
            <person name="Griggs A."/>
            <person name="Gujja S."/>
            <person name="Hansen M."/>
            <person name="Heiman D."/>
            <person name="Howarth C."/>
            <person name="Larimer J."/>
            <person name="Lui A."/>
            <person name="MacDonald P.J.P."/>
            <person name="McCowen C."/>
            <person name="Montmayeur A."/>
            <person name="Murphy C."/>
            <person name="Neiman D."/>
            <person name="Pearson M."/>
            <person name="Priest M."/>
            <person name="Roberts A."/>
            <person name="Saif S."/>
            <person name="Shea T."/>
            <person name="Sisk P."/>
            <person name="Stolte C."/>
            <person name="Sykes S."/>
            <person name="Wortman J."/>
            <person name="Nusbaum C."/>
            <person name="Birren B."/>
        </authorList>
    </citation>
    <scope>NUCLEOTIDE SEQUENCE [LARGE SCALE GENOMIC DNA]</scope>
    <source>
        <strain evidence="2">floridensis</strain>
    </source>
</reference>
<dbReference type="InterPro" id="IPR011990">
    <property type="entry name" value="TPR-like_helical_dom_sf"/>
</dbReference>